<accession>A0A0R0M9M7</accession>
<dbReference type="VEuPathDB" id="MicrosporidiaDB:M153_7300016705"/>
<dbReference type="Proteomes" id="UP000051530">
    <property type="component" value="Unassembled WGS sequence"/>
</dbReference>
<sequence>MIFKNDCKKYSVAEIHDLYFIQLLESIPDFYLCLDLFIKEYQEESIILS</sequence>
<protein>
    <submittedName>
        <fullName evidence="1">Uncharacterized protein</fullName>
    </submittedName>
</protein>
<keyword evidence="2" id="KW-1185">Reference proteome</keyword>
<dbReference type="EMBL" id="LGUB01000012">
    <property type="protein sequence ID" value="KRH94987.1"/>
    <property type="molecule type" value="Genomic_DNA"/>
</dbReference>
<organism evidence="1 2">
    <name type="scientific">Pseudoloma neurophilia</name>
    <dbReference type="NCBI Taxonomy" id="146866"/>
    <lineage>
        <taxon>Eukaryota</taxon>
        <taxon>Fungi</taxon>
        <taxon>Fungi incertae sedis</taxon>
        <taxon>Microsporidia</taxon>
        <taxon>Pseudoloma</taxon>
    </lineage>
</organism>
<evidence type="ECO:0000313" key="1">
    <source>
        <dbReference type="EMBL" id="KRH94987.1"/>
    </source>
</evidence>
<reference evidence="1 2" key="1">
    <citation type="submission" date="2015-07" db="EMBL/GenBank/DDBJ databases">
        <title>The genome of Pseudoloma neurophilia, a relevant intracellular parasite of the zebrafish.</title>
        <authorList>
            <person name="Ndikumana S."/>
            <person name="Pelin A."/>
            <person name="Sanders J."/>
            <person name="Corradi N."/>
        </authorList>
    </citation>
    <scope>NUCLEOTIDE SEQUENCE [LARGE SCALE GENOMIC DNA]</scope>
    <source>
        <strain evidence="1 2">MK1</strain>
    </source>
</reference>
<name>A0A0R0M9M7_9MICR</name>
<gene>
    <name evidence="1" type="ORF">M153_7300016705</name>
</gene>
<evidence type="ECO:0000313" key="2">
    <source>
        <dbReference type="Proteomes" id="UP000051530"/>
    </source>
</evidence>
<dbReference type="AlphaFoldDB" id="A0A0R0M9M7"/>
<comment type="caution">
    <text evidence="1">The sequence shown here is derived from an EMBL/GenBank/DDBJ whole genome shotgun (WGS) entry which is preliminary data.</text>
</comment>
<proteinExistence type="predicted"/>